<feature type="domain" description="AMP-dependent synthetase/ligase" evidence="5">
    <location>
        <begin position="3"/>
        <end position="164"/>
    </location>
</feature>
<reference evidence="7" key="2">
    <citation type="journal article" date="2017" name="Nat. Plants">
        <title>The Aegilops tauschii genome reveals multiple impacts of transposons.</title>
        <authorList>
            <person name="Zhao G."/>
            <person name="Zou C."/>
            <person name="Li K."/>
            <person name="Wang K."/>
            <person name="Li T."/>
            <person name="Gao L."/>
            <person name="Zhang X."/>
            <person name="Wang H."/>
            <person name="Yang Z."/>
            <person name="Liu X."/>
            <person name="Jiang W."/>
            <person name="Mao L."/>
            <person name="Kong X."/>
            <person name="Jiao Y."/>
            <person name="Jia J."/>
        </authorList>
    </citation>
    <scope>NUCLEOTIDE SEQUENCE [LARGE SCALE GENOMIC DNA]</scope>
    <source>
        <strain evidence="7">cv. AL8/78</strain>
    </source>
</reference>
<dbReference type="Gramene" id="AET4Gv20156800.3">
    <property type="protein sequence ID" value="AET4Gv20156800.3"/>
    <property type="gene ID" value="AET4Gv20156800"/>
</dbReference>
<evidence type="ECO:0000256" key="3">
    <source>
        <dbReference type="ARBA" id="ARBA00022840"/>
    </source>
</evidence>
<dbReference type="EnsemblPlants" id="AET4Gv20156800.3">
    <property type="protein sequence ID" value="AET4Gv20156800.3"/>
    <property type="gene ID" value="AET4Gv20156800"/>
</dbReference>
<evidence type="ECO:0000313" key="6">
    <source>
        <dbReference type="EnsemblPlants" id="AET4Gv20156800.3"/>
    </source>
</evidence>
<reference evidence="6" key="4">
    <citation type="submission" date="2019-03" db="UniProtKB">
        <authorList>
            <consortium name="EnsemblPlants"/>
        </authorList>
    </citation>
    <scope>IDENTIFICATION</scope>
</reference>
<reference evidence="6" key="5">
    <citation type="journal article" date="2021" name="G3 (Bethesda)">
        <title>Aegilops tauschii genome assembly Aet v5.0 features greater sequence contiguity and improved annotation.</title>
        <authorList>
            <person name="Wang L."/>
            <person name="Zhu T."/>
            <person name="Rodriguez J.C."/>
            <person name="Deal K.R."/>
            <person name="Dubcovsky J."/>
            <person name="McGuire P.E."/>
            <person name="Lux T."/>
            <person name="Spannagl M."/>
            <person name="Mayer K.F.X."/>
            <person name="Baldrich P."/>
            <person name="Meyers B.C."/>
            <person name="Huo N."/>
            <person name="Gu Y.Q."/>
            <person name="Zhou H."/>
            <person name="Devos K.M."/>
            <person name="Bennetzen J.L."/>
            <person name="Unver T."/>
            <person name="Budak H."/>
            <person name="Gulick P.J."/>
            <person name="Galiba G."/>
            <person name="Kalapos B."/>
            <person name="Nelson D.R."/>
            <person name="Li P."/>
            <person name="You F.M."/>
            <person name="Luo M.C."/>
            <person name="Dvorak J."/>
        </authorList>
    </citation>
    <scope>NUCLEOTIDE SEQUENCE [LARGE SCALE GENOMIC DNA]</scope>
    <source>
        <strain evidence="6">cv. AL8/78</strain>
    </source>
</reference>
<dbReference type="GO" id="GO:0016405">
    <property type="term" value="F:CoA-ligase activity"/>
    <property type="evidence" value="ECO:0007669"/>
    <property type="project" value="TreeGrafter"/>
</dbReference>
<evidence type="ECO:0000256" key="1">
    <source>
        <dbReference type="ARBA" id="ARBA00022598"/>
    </source>
</evidence>
<keyword evidence="1" id="KW-0436">Ligase</keyword>
<keyword evidence="3" id="KW-0067">ATP-binding</keyword>
<feature type="chain" id="PRO_5019149728" description="AMP-dependent synthetase/ligase domain-containing protein" evidence="4">
    <location>
        <begin position="22"/>
        <end position="273"/>
    </location>
</feature>
<dbReference type="PANTHER" id="PTHR24096:SF419">
    <property type="entry name" value="4-COUMARATE--COA LIGASE"/>
    <property type="match status" value="1"/>
</dbReference>
<dbReference type="PANTHER" id="PTHR24096">
    <property type="entry name" value="LONG-CHAIN-FATTY-ACID--COA LIGASE"/>
    <property type="match status" value="1"/>
</dbReference>
<evidence type="ECO:0000259" key="5">
    <source>
        <dbReference type="Pfam" id="PF00501"/>
    </source>
</evidence>
<accession>A0A453HDW4</accession>
<sequence>MGAPMFHSMGFFFALNGLAQGLTTVVMTDAATRAGLRGMLEAAQRWEVTEMTAAPPVVLGITKDRCRLTSLARVICGGAPLPTSVAEQFRRRFPHVDLCMGYGSTEAGGISLMIDRDECSRVGSAGRISHNVEAKIVDIVTGEPLPVGRKGELCVRGPSIMTGYVGDDEANAAAFDSEGWLKTGDLCYIDQDGFLFVVDRLKELIKYKAYQVCSYQLMNNVLLSCSTSNLARMVDGKLNTAGRARRAGACPAIVARNCRRCSHAISSRRGRRD</sequence>
<keyword evidence="4" id="KW-0732">Signal</keyword>
<evidence type="ECO:0000256" key="2">
    <source>
        <dbReference type="ARBA" id="ARBA00022741"/>
    </source>
</evidence>
<name>A0A453HDW4_AEGTS</name>
<dbReference type="InterPro" id="IPR042099">
    <property type="entry name" value="ANL_N_sf"/>
</dbReference>
<feature type="signal peptide" evidence="4">
    <location>
        <begin position="1"/>
        <end position="21"/>
    </location>
</feature>
<reference evidence="6" key="3">
    <citation type="journal article" date="2017" name="Nature">
        <title>Genome sequence of the progenitor of the wheat D genome Aegilops tauschii.</title>
        <authorList>
            <person name="Luo M.C."/>
            <person name="Gu Y.Q."/>
            <person name="Puiu D."/>
            <person name="Wang H."/>
            <person name="Twardziok S.O."/>
            <person name="Deal K.R."/>
            <person name="Huo N."/>
            <person name="Zhu T."/>
            <person name="Wang L."/>
            <person name="Wang Y."/>
            <person name="McGuire P.E."/>
            <person name="Liu S."/>
            <person name="Long H."/>
            <person name="Ramasamy R.K."/>
            <person name="Rodriguez J.C."/>
            <person name="Van S.L."/>
            <person name="Yuan L."/>
            <person name="Wang Z."/>
            <person name="Xia Z."/>
            <person name="Xiao L."/>
            <person name="Anderson O.D."/>
            <person name="Ouyang S."/>
            <person name="Liang Y."/>
            <person name="Zimin A.V."/>
            <person name="Pertea G."/>
            <person name="Qi P."/>
            <person name="Bennetzen J.L."/>
            <person name="Dai X."/>
            <person name="Dawson M.W."/>
            <person name="Muller H.G."/>
            <person name="Kugler K."/>
            <person name="Rivarola-Duarte L."/>
            <person name="Spannagl M."/>
            <person name="Mayer K.F.X."/>
            <person name="Lu F.H."/>
            <person name="Bevan M.W."/>
            <person name="Leroy P."/>
            <person name="Li P."/>
            <person name="You F.M."/>
            <person name="Sun Q."/>
            <person name="Liu Z."/>
            <person name="Lyons E."/>
            <person name="Wicker T."/>
            <person name="Salzberg S.L."/>
            <person name="Devos K.M."/>
            <person name="Dvorak J."/>
        </authorList>
    </citation>
    <scope>NUCLEOTIDE SEQUENCE [LARGE SCALE GENOMIC DNA]</scope>
    <source>
        <strain evidence="6">cv. AL8/78</strain>
    </source>
</reference>
<keyword evidence="7" id="KW-1185">Reference proteome</keyword>
<organism evidence="6 7">
    <name type="scientific">Aegilops tauschii subsp. strangulata</name>
    <name type="common">Goatgrass</name>
    <dbReference type="NCBI Taxonomy" id="200361"/>
    <lineage>
        <taxon>Eukaryota</taxon>
        <taxon>Viridiplantae</taxon>
        <taxon>Streptophyta</taxon>
        <taxon>Embryophyta</taxon>
        <taxon>Tracheophyta</taxon>
        <taxon>Spermatophyta</taxon>
        <taxon>Magnoliopsida</taxon>
        <taxon>Liliopsida</taxon>
        <taxon>Poales</taxon>
        <taxon>Poaceae</taxon>
        <taxon>BOP clade</taxon>
        <taxon>Pooideae</taxon>
        <taxon>Triticodae</taxon>
        <taxon>Triticeae</taxon>
        <taxon>Triticinae</taxon>
        <taxon>Aegilops</taxon>
    </lineage>
</organism>
<keyword evidence="2" id="KW-0547">Nucleotide-binding</keyword>
<protein>
    <recommendedName>
        <fullName evidence="5">AMP-dependent synthetase/ligase domain-containing protein</fullName>
    </recommendedName>
</protein>
<dbReference type="GO" id="GO:0005524">
    <property type="term" value="F:ATP binding"/>
    <property type="evidence" value="ECO:0007669"/>
    <property type="project" value="UniProtKB-KW"/>
</dbReference>
<dbReference type="Gene3D" id="3.40.50.12780">
    <property type="entry name" value="N-terminal domain of ligase-like"/>
    <property type="match status" value="1"/>
</dbReference>
<dbReference type="AlphaFoldDB" id="A0A453HDW4"/>
<dbReference type="SUPFAM" id="SSF56801">
    <property type="entry name" value="Acetyl-CoA synthetase-like"/>
    <property type="match status" value="1"/>
</dbReference>
<evidence type="ECO:0000313" key="7">
    <source>
        <dbReference type="Proteomes" id="UP000015105"/>
    </source>
</evidence>
<dbReference type="GO" id="GO:0016878">
    <property type="term" value="F:acid-thiol ligase activity"/>
    <property type="evidence" value="ECO:0007669"/>
    <property type="project" value="UniProtKB-ARBA"/>
</dbReference>
<evidence type="ECO:0000256" key="4">
    <source>
        <dbReference type="SAM" id="SignalP"/>
    </source>
</evidence>
<reference evidence="7" key="1">
    <citation type="journal article" date="2014" name="Science">
        <title>Ancient hybridizations among the ancestral genomes of bread wheat.</title>
        <authorList>
            <consortium name="International Wheat Genome Sequencing Consortium,"/>
            <person name="Marcussen T."/>
            <person name="Sandve S.R."/>
            <person name="Heier L."/>
            <person name="Spannagl M."/>
            <person name="Pfeifer M."/>
            <person name="Jakobsen K.S."/>
            <person name="Wulff B.B."/>
            <person name="Steuernagel B."/>
            <person name="Mayer K.F."/>
            <person name="Olsen O.A."/>
        </authorList>
    </citation>
    <scope>NUCLEOTIDE SEQUENCE [LARGE SCALE GENOMIC DNA]</scope>
    <source>
        <strain evidence="7">cv. AL8/78</strain>
    </source>
</reference>
<dbReference type="Proteomes" id="UP000015105">
    <property type="component" value="Chromosome 4D"/>
</dbReference>
<dbReference type="InterPro" id="IPR000873">
    <property type="entry name" value="AMP-dep_synth/lig_dom"/>
</dbReference>
<proteinExistence type="predicted"/>
<dbReference type="Pfam" id="PF00501">
    <property type="entry name" value="AMP-binding"/>
    <property type="match status" value="1"/>
</dbReference>